<feature type="transmembrane region" description="Helical" evidence="1">
    <location>
        <begin position="140"/>
        <end position="160"/>
    </location>
</feature>
<evidence type="ECO:0000259" key="2">
    <source>
        <dbReference type="Pfam" id="PF00884"/>
    </source>
</evidence>
<dbReference type="Pfam" id="PF00884">
    <property type="entry name" value="Sulfatase"/>
    <property type="match status" value="1"/>
</dbReference>
<reference evidence="3" key="1">
    <citation type="submission" date="2022-08" db="EMBL/GenBank/DDBJ databases">
        <title>Genomic analyses of the natural microbiome of Caenorhabditis elegans.</title>
        <authorList>
            <person name="Samuel B."/>
        </authorList>
    </citation>
    <scope>NUCLEOTIDE SEQUENCE</scope>
    <source>
        <strain evidence="3">BIGb0277</strain>
    </source>
</reference>
<feature type="transmembrane region" description="Helical" evidence="1">
    <location>
        <begin position="167"/>
        <end position="184"/>
    </location>
</feature>
<feature type="transmembrane region" description="Helical" evidence="1">
    <location>
        <begin position="57"/>
        <end position="82"/>
    </location>
</feature>
<dbReference type="EMBL" id="JANUEK010000001">
    <property type="protein sequence ID" value="MCS4278586.1"/>
    <property type="molecule type" value="Genomic_DNA"/>
</dbReference>
<gene>
    <name evidence="3" type="ORF">M2412_000547</name>
</gene>
<accession>A0AAW5PFT1</accession>
<name>A0AAW5PFT1_9GAMM</name>
<proteinExistence type="predicted"/>
<dbReference type="PANTHER" id="PTHR43751:SF3">
    <property type="entry name" value="SULFATASE N-TERMINAL DOMAIN-CONTAINING PROTEIN"/>
    <property type="match status" value="1"/>
</dbReference>
<sequence>MKNVAFRQYLAASLVGLALVAVQVHQLVLRFGTEGANPRADLMQHQMAMELMDRPGFLVATLLFAMFALASHLALTTMAVWIYRRACAQAFPLRRDSFRYCMVFLAAAVLLAMFANRWLFPLSASFIDVELLMIQPLSPLLTWGVSLLVGGAFVVSIYSIFRRRRRIAFVAIVATGALALTAWSRGDGIREDPQKGLPDVIVLGVDSLRPDYIAAYGQVPAGIAPKIDQVLSEALVMEDVRTPLARTFVSYSSLLTGQNPINHGARFNLYPRSEFKRDDNLAWQLKKHGYTTMLAMDESRFANFDGSFGFDKTIVPKVGAIDFVVGGSFDLFATNLVLAAIPPTDALSTIQGNRAAYRSYRTDDHPERMIAGLRQTPSSAPLFLVSHLCLPHWPYLPGGLKKDSSLAWVNKVPGYADSPIQYLRAVAEADAQFATVIEELKRLNRLDNAILIVMSDHGEDFALERDQLEVAETGRMAGSYGHGSFALSDVQNHVVMGIQRYRGGRPQWSHRRVKGAGSVIDVAPTVADLIEMNGGQYEGISWMSAINETGDLPSRRIRYFENGLRSAGVERAHIDERAVADEMSYLYRVTTDGRFEIRPELLPQKLREKQRGAMLGSIGVMTDPVSNNAPGASGCWRMVDYARGTISCVGFPAPDPVAAELQRAVCSYYSRDAGVEAEWCTSHPAPAQPLTAYRTR</sequence>
<protein>
    <recommendedName>
        <fullName evidence="2">Sulfatase N-terminal domain-containing protein</fullName>
    </recommendedName>
</protein>
<keyword evidence="1" id="KW-1133">Transmembrane helix</keyword>
<dbReference type="InterPro" id="IPR017850">
    <property type="entry name" value="Alkaline_phosphatase_core_sf"/>
</dbReference>
<keyword evidence="1" id="KW-0472">Membrane</keyword>
<dbReference type="InterPro" id="IPR052701">
    <property type="entry name" value="GAG_Ulvan_Degrading_Sulfatases"/>
</dbReference>
<evidence type="ECO:0000313" key="4">
    <source>
        <dbReference type="Proteomes" id="UP001320691"/>
    </source>
</evidence>
<dbReference type="Gene3D" id="3.40.720.10">
    <property type="entry name" value="Alkaline Phosphatase, subunit A"/>
    <property type="match status" value="1"/>
</dbReference>
<comment type="caution">
    <text evidence="3">The sequence shown here is derived from an EMBL/GenBank/DDBJ whole genome shotgun (WGS) entry which is preliminary data.</text>
</comment>
<feature type="transmembrane region" description="Helical" evidence="1">
    <location>
        <begin position="102"/>
        <end position="120"/>
    </location>
</feature>
<organism evidence="3 4">
    <name type="scientific">Stenotrophomonas rhizophila</name>
    <dbReference type="NCBI Taxonomy" id="216778"/>
    <lineage>
        <taxon>Bacteria</taxon>
        <taxon>Pseudomonadati</taxon>
        <taxon>Pseudomonadota</taxon>
        <taxon>Gammaproteobacteria</taxon>
        <taxon>Lysobacterales</taxon>
        <taxon>Lysobacteraceae</taxon>
        <taxon>Stenotrophomonas</taxon>
    </lineage>
</organism>
<evidence type="ECO:0000256" key="1">
    <source>
        <dbReference type="SAM" id="Phobius"/>
    </source>
</evidence>
<keyword evidence="1" id="KW-0812">Transmembrane</keyword>
<dbReference type="AlphaFoldDB" id="A0AAW5PFT1"/>
<dbReference type="RefSeq" id="WP_259259364.1">
    <property type="nucleotide sequence ID" value="NZ_JANUEK010000001.1"/>
</dbReference>
<dbReference type="InterPro" id="IPR000917">
    <property type="entry name" value="Sulfatase_N"/>
</dbReference>
<evidence type="ECO:0000313" key="3">
    <source>
        <dbReference type="EMBL" id="MCS4278586.1"/>
    </source>
</evidence>
<dbReference type="PANTHER" id="PTHR43751">
    <property type="entry name" value="SULFATASE"/>
    <property type="match status" value="1"/>
</dbReference>
<dbReference type="SUPFAM" id="SSF53649">
    <property type="entry name" value="Alkaline phosphatase-like"/>
    <property type="match status" value="1"/>
</dbReference>
<feature type="domain" description="Sulfatase N-terminal" evidence="2">
    <location>
        <begin position="198"/>
        <end position="530"/>
    </location>
</feature>
<dbReference type="Proteomes" id="UP001320691">
    <property type="component" value="Unassembled WGS sequence"/>
</dbReference>